<evidence type="ECO:0000313" key="1">
    <source>
        <dbReference type="EMBL" id="KAK3346017.1"/>
    </source>
</evidence>
<dbReference type="EMBL" id="JAUIQD010000006">
    <property type="protein sequence ID" value="KAK3346017.1"/>
    <property type="molecule type" value="Genomic_DNA"/>
</dbReference>
<proteinExistence type="predicted"/>
<dbReference type="Proteomes" id="UP001275084">
    <property type="component" value="Unassembled WGS sequence"/>
</dbReference>
<reference evidence="1" key="2">
    <citation type="submission" date="2023-06" db="EMBL/GenBank/DDBJ databases">
        <authorList>
            <consortium name="Lawrence Berkeley National Laboratory"/>
            <person name="Haridas S."/>
            <person name="Hensen N."/>
            <person name="Bonometti L."/>
            <person name="Westerberg I."/>
            <person name="Brannstrom I.O."/>
            <person name="Guillou S."/>
            <person name="Cros-Aarteil S."/>
            <person name="Calhoun S."/>
            <person name="Kuo A."/>
            <person name="Mondo S."/>
            <person name="Pangilinan J."/>
            <person name="Riley R."/>
            <person name="Labutti K."/>
            <person name="Andreopoulos B."/>
            <person name="Lipzen A."/>
            <person name="Chen C."/>
            <person name="Yanf M."/>
            <person name="Daum C."/>
            <person name="Ng V."/>
            <person name="Clum A."/>
            <person name="Steindorff A."/>
            <person name="Ohm R."/>
            <person name="Martin F."/>
            <person name="Silar P."/>
            <person name="Natvig D."/>
            <person name="Lalanne C."/>
            <person name="Gautier V."/>
            <person name="Ament-Velasquez S.L."/>
            <person name="Kruys A."/>
            <person name="Hutchinson M.I."/>
            <person name="Powell A.J."/>
            <person name="Barry K."/>
            <person name="Miller A.N."/>
            <person name="Grigoriev I.V."/>
            <person name="Debuchy R."/>
            <person name="Gladieux P."/>
            <person name="Thoren M.H."/>
            <person name="Johannesson H."/>
        </authorList>
    </citation>
    <scope>NUCLEOTIDE SEQUENCE</scope>
    <source>
        <strain evidence="1">CBS 955.72</strain>
    </source>
</reference>
<sequence length="167" mass="18429">MRPRGWKLSTGTCAKWGALARAGPAPIGNPDLQWSPVQVAVRGCNRQPQRTTDLGHQHGTPSCDRWPMATSPLVSTVLSFPVPPLLRRDAAPTFPSSFFHVSPICNVTYRELGTACSRQGPLILSISCHPLQWGRSSTPVGPRDRPNALRDTRVAFFLFLIFWLESV</sequence>
<gene>
    <name evidence="1" type="ORF">B0T25DRAFT_550834</name>
</gene>
<name>A0AAJ0HAJ8_9PEZI</name>
<comment type="caution">
    <text evidence="1">The sequence shown here is derived from an EMBL/GenBank/DDBJ whole genome shotgun (WGS) entry which is preliminary data.</text>
</comment>
<organism evidence="1 2">
    <name type="scientific">Lasiosphaeria hispida</name>
    <dbReference type="NCBI Taxonomy" id="260671"/>
    <lineage>
        <taxon>Eukaryota</taxon>
        <taxon>Fungi</taxon>
        <taxon>Dikarya</taxon>
        <taxon>Ascomycota</taxon>
        <taxon>Pezizomycotina</taxon>
        <taxon>Sordariomycetes</taxon>
        <taxon>Sordariomycetidae</taxon>
        <taxon>Sordariales</taxon>
        <taxon>Lasiosphaeriaceae</taxon>
        <taxon>Lasiosphaeria</taxon>
    </lineage>
</organism>
<protein>
    <submittedName>
        <fullName evidence="1">Uncharacterized protein</fullName>
    </submittedName>
</protein>
<dbReference type="AlphaFoldDB" id="A0AAJ0HAJ8"/>
<evidence type="ECO:0000313" key="2">
    <source>
        <dbReference type="Proteomes" id="UP001275084"/>
    </source>
</evidence>
<accession>A0AAJ0HAJ8</accession>
<reference evidence="1" key="1">
    <citation type="journal article" date="2023" name="Mol. Phylogenet. Evol.">
        <title>Genome-scale phylogeny and comparative genomics of the fungal order Sordariales.</title>
        <authorList>
            <person name="Hensen N."/>
            <person name="Bonometti L."/>
            <person name="Westerberg I."/>
            <person name="Brannstrom I.O."/>
            <person name="Guillou S."/>
            <person name="Cros-Aarteil S."/>
            <person name="Calhoun S."/>
            <person name="Haridas S."/>
            <person name="Kuo A."/>
            <person name="Mondo S."/>
            <person name="Pangilinan J."/>
            <person name="Riley R."/>
            <person name="LaButti K."/>
            <person name="Andreopoulos B."/>
            <person name="Lipzen A."/>
            <person name="Chen C."/>
            <person name="Yan M."/>
            <person name="Daum C."/>
            <person name="Ng V."/>
            <person name="Clum A."/>
            <person name="Steindorff A."/>
            <person name="Ohm R.A."/>
            <person name="Martin F."/>
            <person name="Silar P."/>
            <person name="Natvig D.O."/>
            <person name="Lalanne C."/>
            <person name="Gautier V."/>
            <person name="Ament-Velasquez S.L."/>
            <person name="Kruys A."/>
            <person name="Hutchinson M.I."/>
            <person name="Powell A.J."/>
            <person name="Barry K."/>
            <person name="Miller A.N."/>
            <person name="Grigoriev I.V."/>
            <person name="Debuchy R."/>
            <person name="Gladieux P."/>
            <person name="Hiltunen Thoren M."/>
            <person name="Johannesson H."/>
        </authorList>
    </citation>
    <scope>NUCLEOTIDE SEQUENCE</scope>
    <source>
        <strain evidence="1">CBS 955.72</strain>
    </source>
</reference>
<keyword evidence="2" id="KW-1185">Reference proteome</keyword>